<dbReference type="AlphaFoldDB" id="A0A0D2N0F3"/>
<dbReference type="GO" id="GO:0016020">
    <property type="term" value="C:membrane"/>
    <property type="evidence" value="ECO:0007669"/>
    <property type="project" value="UniProtKB-SubCell"/>
</dbReference>
<evidence type="ECO:0000256" key="1">
    <source>
        <dbReference type="ARBA" id="ARBA00004370"/>
    </source>
</evidence>
<evidence type="ECO:0000256" key="6">
    <source>
        <dbReference type="SAM" id="Phobius"/>
    </source>
</evidence>
<dbReference type="Pfam" id="PF01066">
    <property type="entry name" value="CDP-OH_P_transf"/>
    <property type="match status" value="1"/>
</dbReference>
<dbReference type="KEGG" id="mng:MNEG_8173"/>
<dbReference type="PANTHER" id="PTHR10414:SF37">
    <property type="entry name" value="BB IN A BOXCAR, ISOFORM C"/>
    <property type="match status" value="1"/>
</dbReference>
<feature type="transmembrane region" description="Helical" evidence="6">
    <location>
        <begin position="48"/>
        <end position="68"/>
    </location>
</feature>
<feature type="transmembrane region" description="Helical" evidence="6">
    <location>
        <begin position="263"/>
        <end position="283"/>
    </location>
</feature>
<dbReference type="Proteomes" id="UP000054498">
    <property type="component" value="Unassembled WGS sequence"/>
</dbReference>
<keyword evidence="6" id="KW-1133">Transmembrane helix</keyword>
<dbReference type="PANTHER" id="PTHR10414">
    <property type="entry name" value="ETHANOLAMINEPHOSPHOTRANSFERASE"/>
    <property type="match status" value="1"/>
</dbReference>
<evidence type="ECO:0000256" key="5">
    <source>
        <dbReference type="RuleBase" id="RU003750"/>
    </source>
</evidence>
<feature type="transmembrane region" description="Helical" evidence="6">
    <location>
        <begin position="347"/>
        <end position="367"/>
    </location>
</feature>
<sequence length="395" mass="44148">MPYLSRRALDGLKAYEYKPAGYTYLDKIHAPFYNWCVEKMPMWLAPNLITLTGTMCLIVAYLISAWYSPDFDSVPDPPRWVYLVNGLSVVLYVHLDCLDGKQARRTKSSSPLGQLFDHGCDALSVNLLLANIGVSLGMSCSWAHGIGNFGVMFTWILAQWEEYHTSIMLYGNSFYGVLEANYCIALLHFVTFAVGPWLWRLPATDVVPLKILEGVQLNSLLIIAMVTVGFYQALCNMYRVFFSFDYRTLPPKEAGHKQLGPTAAWLHFVTLTAQLAISAIWLYGETTTPYLCRAQNVNVGIIYALTASRLIMAHMCKEPFQPPLLAIFGMALAVANSRLKWADPMQVTLGLAIVALFGYLHYVLSVIDQICNFLGIRCLSLKRPDAATVSAMHAN</sequence>
<dbReference type="PROSITE" id="PS00379">
    <property type="entry name" value="CDP_ALCOHOL_P_TRANSF"/>
    <property type="match status" value="1"/>
</dbReference>
<dbReference type="InterPro" id="IPR000462">
    <property type="entry name" value="CDP-OH_P_trans"/>
</dbReference>
<dbReference type="EC" id="2.7.8.1" evidence="7"/>
<dbReference type="InterPro" id="IPR043130">
    <property type="entry name" value="CDP-OH_PTrfase_TM_dom"/>
</dbReference>
<dbReference type="PIRSF" id="PIRSF015665">
    <property type="entry name" value="CHOPT"/>
    <property type="match status" value="1"/>
</dbReference>
<comment type="subcellular location">
    <subcellularLocation>
        <location evidence="1">Membrane</location>
    </subcellularLocation>
</comment>
<evidence type="ECO:0000313" key="7">
    <source>
        <dbReference type="EMBL" id="KIY99790.1"/>
    </source>
</evidence>
<comment type="similarity">
    <text evidence="2 5">Belongs to the CDP-alcohol phosphatidyltransferase class-I family.</text>
</comment>
<dbReference type="GO" id="GO:0008654">
    <property type="term" value="P:phospholipid biosynthetic process"/>
    <property type="evidence" value="ECO:0007669"/>
    <property type="project" value="InterPro"/>
</dbReference>
<name>A0A0D2N0F3_9CHLO</name>
<dbReference type="InterPro" id="IPR014472">
    <property type="entry name" value="CHOPT"/>
</dbReference>
<feature type="transmembrane region" description="Helical" evidence="6">
    <location>
        <begin position="180"/>
        <end position="199"/>
    </location>
</feature>
<keyword evidence="8" id="KW-1185">Reference proteome</keyword>
<feature type="transmembrane region" description="Helical" evidence="6">
    <location>
        <begin position="219"/>
        <end position="242"/>
    </location>
</feature>
<dbReference type="Gene3D" id="1.20.120.1760">
    <property type="match status" value="1"/>
</dbReference>
<accession>A0A0D2N0F3</accession>
<reference evidence="7 8" key="1">
    <citation type="journal article" date="2013" name="BMC Genomics">
        <title>Reconstruction of the lipid metabolism for the microalga Monoraphidium neglectum from its genome sequence reveals characteristics suitable for biofuel production.</title>
        <authorList>
            <person name="Bogen C."/>
            <person name="Al-Dilaimi A."/>
            <person name="Albersmeier A."/>
            <person name="Wichmann J."/>
            <person name="Grundmann M."/>
            <person name="Rupp O."/>
            <person name="Lauersen K.J."/>
            <person name="Blifernez-Klassen O."/>
            <person name="Kalinowski J."/>
            <person name="Goesmann A."/>
            <person name="Mussgnug J.H."/>
            <person name="Kruse O."/>
        </authorList>
    </citation>
    <scope>NUCLEOTIDE SEQUENCE [LARGE SCALE GENOMIC DNA]</scope>
    <source>
        <strain evidence="7 8">SAG 48.87</strain>
    </source>
</reference>
<organism evidence="7 8">
    <name type="scientific">Monoraphidium neglectum</name>
    <dbReference type="NCBI Taxonomy" id="145388"/>
    <lineage>
        <taxon>Eukaryota</taxon>
        <taxon>Viridiplantae</taxon>
        <taxon>Chlorophyta</taxon>
        <taxon>core chlorophytes</taxon>
        <taxon>Chlorophyceae</taxon>
        <taxon>CS clade</taxon>
        <taxon>Sphaeropleales</taxon>
        <taxon>Selenastraceae</taxon>
        <taxon>Monoraphidium</taxon>
    </lineage>
</organism>
<feature type="transmembrane region" description="Helical" evidence="6">
    <location>
        <begin position="80"/>
        <end position="98"/>
    </location>
</feature>
<evidence type="ECO:0000256" key="4">
    <source>
        <dbReference type="ARBA" id="ARBA00023136"/>
    </source>
</evidence>
<keyword evidence="3 5" id="KW-0808">Transferase</keyword>
<dbReference type="GO" id="GO:0004307">
    <property type="term" value="F:ethanolaminephosphotransferase activity"/>
    <property type="evidence" value="ECO:0007669"/>
    <property type="project" value="UniProtKB-EC"/>
</dbReference>
<keyword evidence="4 6" id="KW-0472">Membrane</keyword>
<feature type="transmembrane region" description="Helical" evidence="6">
    <location>
        <begin position="142"/>
        <end position="160"/>
    </location>
</feature>
<dbReference type="STRING" id="145388.A0A0D2N0F3"/>
<gene>
    <name evidence="7" type="ORF">MNEG_8173</name>
</gene>
<keyword evidence="6" id="KW-0812">Transmembrane</keyword>
<evidence type="ECO:0000313" key="8">
    <source>
        <dbReference type="Proteomes" id="UP000054498"/>
    </source>
</evidence>
<evidence type="ECO:0000256" key="2">
    <source>
        <dbReference type="ARBA" id="ARBA00010441"/>
    </source>
</evidence>
<evidence type="ECO:0000256" key="3">
    <source>
        <dbReference type="ARBA" id="ARBA00022679"/>
    </source>
</evidence>
<proteinExistence type="inferred from homology"/>
<feature type="transmembrane region" description="Helical" evidence="6">
    <location>
        <begin position="295"/>
        <end position="312"/>
    </location>
</feature>
<protein>
    <submittedName>
        <fullName evidence="7">Ethanolaminephosphotransferase</fullName>
        <ecNumber evidence="7">2.7.8.1</ecNumber>
    </submittedName>
</protein>
<dbReference type="GeneID" id="25741049"/>
<dbReference type="InterPro" id="IPR048254">
    <property type="entry name" value="CDP_ALCOHOL_P_TRANSF_CS"/>
</dbReference>
<dbReference type="OrthoDB" id="196717at2759"/>
<dbReference type="RefSeq" id="XP_013898810.1">
    <property type="nucleotide sequence ID" value="XM_014043356.1"/>
</dbReference>
<dbReference type="EMBL" id="KK101743">
    <property type="protein sequence ID" value="KIY99790.1"/>
    <property type="molecule type" value="Genomic_DNA"/>
</dbReference>